<sequence length="77" mass="8444">MRRLWIMLSASLLCTSAIADTPTTWDFLPAQDGFSDAALLDLSYLNEATAGETGFIRRSDDGAAFVRGMEQRSVFGH</sequence>
<protein>
    <submittedName>
        <fullName evidence="2">Uncharacterized protein</fullName>
    </submittedName>
</protein>
<proteinExistence type="predicted"/>
<accession>A0AAN0M3F8</accession>
<feature type="chain" id="PRO_5042815284" evidence="1">
    <location>
        <begin position="20"/>
        <end position="77"/>
    </location>
</feature>
<organism evidence="2 3">
    <name type="scientific">Yoonia algicola</name>
    <dbReference type="NCBI Taxonomy" id="3137368"/>
    <lineage>
        <taxon>Bacteria</taxon>
        <taxon>Pseudomonadati</taxon>
        <taxon>Pseudomonadota</taxon>
        <taxon>Alphaproteobacteria</taxon>
        <taxon>Rhodobacterales</taxon>
        <taxon>Paracoccaceae</taxon>
        <taxon>Yoonia</taxon>
    </lineage>
</organism>
<gene>
    <name evidence="2" type="ORF">AABB28_01060</name>
</gene>
<dbReference type="Proteomes" id="UP001451782">
    <property type="component" value="Chromosome"/>
</dbReference>
<dbReference type="RefSeq" id="WP_342070314.1">
    <property type="nucleotide sequence ID" value="NZ_CP151762.1"/>
</dbReference>
<name>A0AAN0M3F8_9RHOB</name>
<feature type="signal peptide" evidence="1">
    <location>
        <begin position="1"/>
        <end position="19"/>
    </location>
</feature>
<evidence type="ECO:0000313" key="2">
    <source>
        <dbReference type="EMBL" id="WZU63943.1"/>
    </source>
</evidence>
<dbReference type="EMBL" id="CP151762">
    <property type="protein sequence ID" value="WZU63943.1"/>
    <property type="molecule type" value="Genomic_DNA"/>
</dbReference>
<evidence type="ECO:0000256" key="1">
    <source>
        <dbReference type="SAM" id="SignalP"/>
    </source>
</evidence>
<keyword evidence="1" id="KW-0732">Signal</keyword>
<evidence type="ECO:0000313" key="3">
    <source>
        <dbReference type="Proteomes" id="UP001451782"/>
    </source>
</evidence>
<reference evidence="2 3" key="1">
    <citation type="submission" date="2024-04" db="EMBL/GenBank/DDBJ databases">
        <title>Phylogenomic analyses of a clade within the roseobacter group suggest taxonomic reassignments of species of the genera Aestuariivita, Citreicella, Loktanella, Nautella, Pelagibaca, Ruegeria, Thalassobius, Thiobacimonas and Tropicibacter, and the proposal o.</title>
        <authorList>
            <person name="Jeon C.O."/>
        </authorList>
    </citation>
    <scope>NUCLEOTIDE SEQUENCE [LARGE SCALE GENOMIC DNA]</scope>
    <source>
        <strain evidence="2 3">G8-12</strain>
    </source>
</reference>
<keyword evidence="3" id="KW-1185">Reference proteome</keyword>
<dbReference type="KEGG" id="yag:AABB28_01060"/>
<dbReference type="AlphaFoldDB" id="A0AAN0M3F8"/>